<dbReference type="InterPro" id="IPR052509">
    <property type="entry name" value="Metal_resp_DNA-bind_regulator"/>
</dbReference>
<feature type="domain" description="Transcription regulator PadR N-terminal" evidence="1">
    <location>
        <begin position="16"/>
        <end position="88"/>
    </location>
</feature>
<dbReference type="EMBL" id="VSSQ01025132">
    <property type="protein sequence ID" value="MPM73073.1"/>
    <property type="molecule type" value="Genomic_DNA"/>
</dbReference>
<dbReference type="PANTHER" id="PTHR33169">
    <property type="entry name" value="PADR-FAMILY TRANSCRIPTIONAL REGULATOR"/>
    <property type="match status" value="1"/>
</dbReference>
<evidence type="ECO:0000259" key="1">
    <source>
        <dbReference type="Pfam" id="PF03551"/>
    </source>
</evidence>
<dbReference type="PANTHER" id="PTHR33169:SF14">
    <property type="entry name" value="TRANSCRIPTIONAL REGULATOR RV3488"/>
    <property type="match status" value="1"/>
</dbReference>
<accession>A0A645C922</accession>
<gene>
    <name evidence="2" type="ORF">SDC9_120049</name>
</gene>
<comment type="caution">
    <text evidence="2">The sequence shown here is derived from an EMBL/GenBank/DDBJ whole genome shotgun (WGS) entry which is preliminary data.</text>
</comment>
<protein>
    <recommendedName>
        <fullName evidence="1">Transcription regulator PadR N-terminal domain-containing protein</fullName>
    </recommendedName>
</protein>
<sequence length="114" mass="13216">MSITSDLIRGHTDTIILASLMGGDSYGYKINKEIQLKTNNQYELKEATLYTAFKRLEESGCISSYWGDENTGARRRYYSITSDGRQTYYRLKNDWDFSKKLIDILIQAGHKEEL</sequence>
<evidence type="ECO:0000313" key="2">
    <source>
        <dbReference type="EMBL" id="MPM73073.1"/>
    </source>
</evidence>
<dbReference type="SUPFAM" id="SSF46785">
    <property type="entry name" value="Winged helix' DNA-binding domain"/>
    <property type="match status" value="1"/>
</dbReference>
<dbReference type="InterPro" id="IPR005149">
    <property type="entry name" value="Tscrpt_reg_PadR_N"/>
</dbReference>
<dbReference type="Gene3D" id="1.10.10.10">
    <property type="entry name" value="Winged helix-like DNA-binding domain superfamily/Winged helix DNA-binding domain"/>
    <property type="match status" value="1"/>
</dbReference>
<name>A0A645C922_9ZZZZ</name>
<reference evidence="2" key="1">
    <citation type="submission" date="2019-08" db="EMBL/GenBank/DDBJ databases">
        <authorList>
            <person name="Kucharzyk K."/>
            <person name="Murdoch R.W."/>
            <person name="Higgins S."/>
            <person name="Loffler F."/>
        </authorList>
    </citation>
    <scope>NUCLEOTIDE SEQUENCE</scope>
</reference>
<dbReference type="Pfam" id="PF03551">
    <property type="entry name" value="PadR"/>
    <property type="match status" value="1"/>
</dbReference>
<dbReference type="InterPro" id="IPR036388">
    <property type="entry name" value="WH-like_DNA-bd_sf"/>
</dbReference>
<proteinExistence type="predicted"/>
<dbReference type="InterPro" id="IPR036390">
    <property type="entry name" value="WH_DNA-bd_sf"/>
</dbReference>
<dbReference type="AlphaFoldDB" id="A0A645C922"/>
<organism evidence="2">
    <name type="scientific">bioreactor metagenome</name>
    <dbReference type="NCBI Taxonomy" id="1076179"/>
    <lineage>
        <taxon>unclassified sequences</taxon>
        <taxon>metagenomes</taxon>
        <taxon>ecological metagenomes</taxon>
    </lineage>
</organism>